<accession>A0A7X4HA41</accession>
<protein>
    <recommendedName>
        <fullName evidence="5">O-antigen ligase domain-containing protein</fullName>
    </recommendedName>
</protein>
<evidence type="ECO:0000256" key="1">
    <source>
        <dbReference type="SAM" id="MobiDB-lite"/>
    </source>
</evidence>
<feature type="transmembrane region" description="Helical" evidence="2">
    <location>
        <begin position="158"/>
        <end position="177"/>
    </location>
</feature>
<organism evidence="3 4">
    <name type="scientific">Pseudoduganella aquatica</name>
    <dbReference type="NCBI Taxonomy" id="2660641"/>
    <lineage>
        <taxon>Bacteria</taxon>
        <taxon>Pseudomonadati</taxon>
        <taxon>Pseudomonadota</taxon>
        <taxon>Betaproteobacteria</taxon>
        <taxon>Burkholderiales</taxon>
        <taxon>Oxalobacteraceae</taxon>
        <taxon>Telluria group</taxon>
        <taxon>Pseudoduganella</taxon>
    </lineage>
</organism>
<feature type="transmembrane region" description="Helical" evidence="2">
    <location>
        <begin position="184"/>
        <end position="205"/>
    </location>
</feature>
<comment type="caution">
    <text evidence="3">The sequence shown here is derived from an EMBL/GenBank/DDBJ whole genome shotgun (WGS) entry which is preliminary data.</text>
</comment>
<feature type="transmembrane region" description="Helical" evidence="2">
    <location>
        <begin position="73"/>
        <end position="92"/>
    </location>
</feature>
<feature type="transmembrane region" description="Helical" evidence="2">
    <location>
        <begin position="422"/>
        <end position="441"/>
    </location>
</feature>
<feature type="transmembrane region" description="Helical" evidence="2">
    <location>
        <begin position="236"/>
        <end position="255"/>
    </location>
</feature>
<feature type="transmembrane region" description="Helical" evidence="2">
    <location>
        <begin position="98"/>
        <end position="120"/>
    </location>
</feature>
<feature type="transmembrane region" description="Helical" evidence="2">
    <location>
        <begin position="127"/>
        <end position="146"/>
    </location>
</feature>
<feature type="transmembrane region" description="Helical" evidence="2">
    <location>
        <begin position="262"/>
        <end position="281"/>
    </location>
</feature>
<keyword evidence="4" id="KW-1185">Reference proteome</keyword>
<feature type="transmembrane region" description="Helical" evidence="2">
    <location>
        <begin position="43"/>
        <end position="61"/>
    </location>
</feature>
<evidence type="ECO:0000313" key="4">
    <source>
        <dbReference type="Proteomes" id="UP000450676"/>
    </source>
</evidence>
<proteinExistence type="predicted"/>
<keyword evidence="2" id="KW-1133">Transmembrane helix</keyword>
<feature type="transmembrane region" description="Helical" evidence="2">
    <location>
        <begin position="287"/>
        <end position="303"/>
    </location>
</feature>
<feature type="transmembrane region" description="Helical" evidence="2">
    <location>
        <begin position="310"/>
        <end position="331"/>
    </location>
</feature>
<sequence>MKFPSAPRLPGKLRSSLSVLPLVLVGLLSVLLFGGLVGLGAGVFALVLAAPVLLFGLLLFTNSFSSFRFGGEGVFWLMLGLTLLTALADTVSPLRTRGVMSIVLIPLAIYALRGLFIFAGNSWLGKLMVLVFGLFFALGAASSISAGRIHWHPFFYQIGYDLKLPIMLLLGFSVTLGERGEQRFWLVVKLVLVLCLAALAVEFAAPSVHHLIARNAGGGQNGNPLLPGLHLATGPFVHPSVLASVGSLFLCCVFVRRLCGQGSSVGNYALLCGFMLVLMLAGERQEIFDALAACAILLFTAKMKPRISAVLLAVAAVLLLLGAMMLVLGPVHRAELGLQWGLLPSYQALANPRTVLYMDGFHLANTYFPLGTGFGKFGGDAARLYDRSVYEMLGYSTRYWWYRQDLYLLDTYWPNLFGETGWLGGGAVFLFGGVMTLFALQRAWTVQHVRERLLWRLAFVGHFLAFTGSLTAPIYGDPNTVAIPFMFFGMAFAYSLQLRRAEAAARAKNGEGSEGGRAPGHALRPAGAATPWAA</sequence>
<evidence type="ECO:0000313" key="3">
    <source>
        <dbReference type="EMBL" id="MYN07456.1"/>
    </source>
</evidence>
<dbReference type="RefSeq" id="WP_161071812.1">
    <property type="nucleotide sequence ID" value="NZ_WWCU01000007.1"/>
</dbReference>
<name>A0A7X4HA41_9BURK</name>
<evidence type="ECO:0008006" key="5">
    <source>
        <dbReference type="Google" id="ProtNLM"/>
    </source>
</evidence>
<keyword evidence="2" id="KW-0472">Membrane</keyword>
<feature type="region of interest" description="Disordered" evidence="1">
    <location>
        <begin position="507"/>
        <end position="534"/>
    </location>
</feature>
<dbReference type="AlphaFoldDB" id="A0A7X4HA41"/>
<reference evidence="3 4" key="1">
    <citation type="submission" date="2019-12" db="EMBL/GenBank/DDBJ databases">
        <title>Novel species isolated from a subtropical stream in China.</title>
        <authorList>
            <person name="Lu H."/>
        </authorList>
    </citation>
    <scope>NUCLEOTIDE SEQUENCE [LARGE SCALE GENOMIC DNA]</scope>
    <source>
        <strain evidence="3 4">FT127W</strain>
    </source>
</reference>
<keyword evidence="2" id="KW-0812">Transmembrane</keyword>
<feature type="transmembrane region" description="Helical" evidence="2">
    <location>
        <begin position="453"/>
        <end position="475"/>
    </location>
</feature>
<feature type="transmembrane region" description="Helical" evidence="2">
    <location>
        <begin position="20"/>
        <end position="37"/>
    </location>
</feature>
<feature type="transmembrane region" description="Helical" evidence="2">
    <location>
        <begin position="481"/>
        <end position="498"/>
    </location>
</feature>
<gene>
    <name evidence="3" type="ORF">GTP77_08885</name>
</gene>
<evidence type="ECO:0000256" key="2">
    <source>
        <dbReference type="SAM" id="Phobius"/>
    </source>
</evidence>
<dbReference type="Proteomes" id="UP000450676">
    <property type="component" value="Unassembled WGS sequence"/>
</dbReference>
<dbReference type="EMBL" id="WWCU01000007">
    <property type="protein sequence ID" value="MYN07456.1"/>
    <property type="molecule type" value="Genomic_DNA"/>
</dbReference>